<sequence length="608" mass="66466">MTLSEKFGAVYDDNEELKKECANIMSIFNLSEEDLFIKWECFAINTNGDEKTDLDLGNLSKLKTYLLKEIEKAKKAKTTTPRPKMRRNREGAGDMDLFDQLTHSALGSAKRGPAGGDNDQTPVKKRPQPNGTGNGLSMSPPLSVTPIRSTPPPPSNSAYSSRKGAGTVMETLNSSIELNPGRADPETKIAISDHVQSAKYKYKTMYQKVSEASETLDEQIEQYMDWCVQKGLVKSNAEFKNPSLSDQNSIVCAGRIVLDTPETVRLTDASVLLETPRSRGGALRVKLNLSLLPSVSLIPGQLLALKGVNSSGREFVVEEILKLDPPPFRQVDNVAETPSLTQIIAAGPYTTTKDLDFLPLKDLLAQPADTFILLGPFIDSVHPLVAQGSFSVPGKMVATVEDLFRHKIAPLLNACPAQIILIPSTRDSVSAHLAFPQPALARKALNLGKNVICRTNPAQFSINELMFGTANLDIVRAVAQSELNKGSQEDFMSRAGRYVVEQRSLYPLLPGPQAKQPGVAEENQTLTYHHLDKAYLGLCDFVDVSPDIIIMPSQVQAFVRVVNSIVIINPGYLTRMDSGGSYALLTSAPYQGGDAKAWERVRVDIKKI</sequence>
<dbReference type="InterPro" id="IPR016722">
    <property type="entry name" value="DNA_pol_alpha_bsu"/>
</dbReference>
<dbReference type="EMBL" id="KZ857338">
    <property type="protein sequence ID" value="RDW25329.1"/>
    <property type="molecule type" value="Genomic_DNA"/>
</dbReference>
<reference evidence="11 13" key="2">
    <citation type="submission" date="2018-07" db="EMBL/GenBank/DDBJ databases">
        <title>Draft Genome Assemblies for Five Robust Yarrowia lipolytica Strains Exhibiting High Lipid Production and Pentose Sugar Utilization and Sugar Alcohol Secretion from Undetoxified Lignocellulosic Biomass Hydrolysates.</title>
        <authorList>
            <consortium name="DOE Joint Genome Institute"/>
            <person name="Walker C."/>
            <person name="Ryu S."/>
            <person name="Na H."/>
            <person name="Zane M."/>
            <person name="LaButti K."/>
            <person name="Lipzen A."/>
            <person name="Haridas S."/>
            <person name="Barry K."/>
            <person name="Grigoriev I.V."/>
            <person name="Quarterman J."/>
            <person name="Slininger P."/>
            <person name="Dien B."/>
            <person name="Trinh C.T."/>
        </authorList>
    </citation>
    <scope>NUCLEOTIDE SEQUENCE [LARGE SCALE GENOMIC DNA]</scope>
    <source>
        <strain evidence="11 13">YB392</strain>
    </source>
</reference>
<dbReference type="PANTHER" id="PTHR23061:SF12">
    <property type="entry name" value="DNA POLYMERASE ALPHA SUBUNIT B"/>
    <property type="match status" value="1"/>
</dbReference>
<dbReference type="Gene3D" id="3.60.21.60">
    <property type="match status" value="2"/>
</dbReference>
<evidence type="ECO:0000256" key="6">
    <source>
        <dbReference type="PIRNR" id="PIRNR018300"/>
    </source>
</evidence>
<gene>
    <name evidence="11" type="ORF">B0I71DRAFT_42043</name>
    <name evidence="10" type="ORF">YALI1_E22576g</name>
</gene>
<dbReference type="Proteomes" id="UP000182444">
    <property type="component" value="Chromosome 1E"/>
</dbReference>
<dbReference type="GO" id="GO:0016233">
    <property type="term" value="P:telomere capping"/>
    <property type="evidence" value="ECO:0007669"/>
    <property type="project" value="EnsemblFungi"/>
</dbReference>
<dbReference type="eggNOG" id="KOG1625">
    <property type="taxonomic scope" value="Eukaryota"/>
</dbReference>
<dbReference type="PIRSF" id="PIRSF018300">
    <property type="entry name" value="DNA_pol_alph_2"/>
    <property type="match status" value="1"/>
</dbReference>
<comment type="similarity">
    <text evidence="2 6">Belongs to the DNA polymerase alpha subunit B family.</text>
</comment>
<dbReference type="Pfam" id="PF22062">
    <property type="entry name" value="OB_DPOA2"/>
    <property type="match status" value="1"/>
</dbReference>
<evidence type="ECO:0000256" key="2">
    <source>
        <dbReference type="ARBA" id="ARBA00007299"/>
    </source>
</evidence>
<evidence type="ECO:0000256" key="5">
    <source>
        <dbReference type="ARBA" id="ARBA00023242"/>
    </source>
</evidence>
<dbReference type="VEuPathDB" id="FungiDB:YALI1_E22576g"/>
<keyword evidence="5 6" id="KW-0539">Nucleus</keyword>
<evidence type="ECO:0000256" key="7">
    <source>
        <dbReference type="SAM" id="MobiDB-lite"/>
    </source>
</evidence>
<evidence type="ECO:0000313" key="11">
    <source>
        <dbReference type="EMBL" id="RDW25329.1"/>
    </source>
</evidence>
<accession>A0A1H6PYR8</accession>
<comment type="function">
    <text evidence="6">Accessory subunit of the DNA polymerase alpha complex (also known as the alpha DNA polymerase-primase complex) which plays an essential role in the initiation of DNA synthesis.</text>
</comment>
<reference evidence="10 12" key="1">
    <citation type="journal article" date="2016" name="PLoS ONE">
        <title>Sequence Assembly of Yarrowia lipolytica Strain W29/CLIB89 Shows Transposable Element Diversity.</title>
        <authorList>
            <person name="Magnan C."/>
            <person name="Yu J."/>
            <person name="Chang I."/>
            <person name="Jahn E."/>
            <person name="Kanomata Y."/>
            <person name="Wu J."/>
            <person name="Zeller M."/>
            <person name="Oakes M."/>
            <person name="Baldi P."/>
            <person name="Sandmeyer S."/>
        </authorList>
    </citation>
    <scope>NUCLEOTIDE SEQUENCE [LARGE SCALE GENOMIC DNA]</scope>
    <source>
        <strain evidence="10">CLIB89</strain>
        <strain evidence="12">CLIB89(W29)</strain>
    </source>
</reference>
<dbReference type="GO" id="GO:0005635">
    <property type="term" value="C:nuclear envelope"/>
    <property type="evidence" value="ECO:0007669"/>
    <property type="project" value="EnsemblFungi"/>
</dbReference>
<comment type="subcellular location">
    <subcellularLocation>
        <location evidence="1 6">Nucleus</location>
    </subcellularLocation>
</comment>
<evidence type="ECO:0000313" key="12">
    <source>
        <dbReference type="Proteomes" id="UP000182444"/>
    </source>
</evidence>
<proteinExistence type="inferred from homology"/>
<feature type="region of interest" description="Disordered" evidence="7">
    <location>
        <begin position="74"/>
        <end position="163"/>
    </location>
</feature>
<evidence type="ECO:0000259" key="9">
    <source>
        <dbReference type="Pfam" id="PF22062"/>
    </source>
</evidence>
<name>A0A1H6PYR8_YARLL</name>
<dbReference type="RefSeq" id="XP_504121.1">
    <property type="nucleotide sequence ID" value="XM_504121.1"/>
</dbReference>
<dbReference type="Pfam" id="PF04042">
    <property type="entry name" value="DNA_pol_E_B"/>
    <property type="match status" value="1"/>
</dbReference>
<feature type="domain" description="DNA polymerase alpha subunit B OB" evidence="9">
    <location>
        <begin position="213"/>
        <end position="323"/>
    </location>
</feature>
<dbReference type="AlphaFoldDB" id="A0A1H6PYR8"/>
<keyword evidence="4 6" id="KW-0235">DNA replication</keyword>
<dbReference type="EMBL" id="CP017557">
    <property type="protein sequence ID" value="AOW05627.1"/>
    <property type="molecule type" value="Genomic_DNA"/>
</dbReference>
<dbReference type="OMA" id="PFLDIEH"/>
<dbReference type="KEGG" id="yli:2911733"/>
<evidence type="ECO:0000256" key="3">
    <source>
        <dbReference type="ARBA" id="ARBA00018596"/>
    </source>
</evidence>
<evidence type="ECO:0000259" key="8">
    <source>
        <dbReference type="Pfam" id="PF04042"/>
    </source>
</evidence>
<dbReference type="InterPro" id="IPR054300">
    <property type="entry name" value="OB_DPOA2"/>
</dbReference>
<evidence type="ECO:0000256" key="1">
    <source>
        <dbReference type="ARBA" id="ARBA00004123"/>
    </source>
</evidence>
<dbReference type="GO" id="GO:0005658">
    <property type="term" value="C:alpha DNA polymerase:primase complex"/>
    <property type="evidence" value="ECO:0007669"/>
    <property type="project" value="EnsemblFungi"/>
</dbReference>
<protein>
    <recommendedName>
        <fullName evidence="3 6">DNA polymerase alpha subunit B</fullName>
    </recommendedName>
</protein>
<dbReference type="GO" id="GO:0006270">
    <property type="term" value="P:DNA replication initiation"/>
    <property type="evidence" value="ECO:0007669"/>
    <property type="project" value="EnsemblFungi"/>
</dbReference>
<organism evidence="10 12">
    <name type="scientific">Yarrowia lipolytica</name>
    <name type="common">Candida lipolytica</name>
    <dbReference type="NCBI Taxonomy" id="4952"/>
    <lineage>
        <taxon>Eukaryota</taxon>
        <taxon>Fungi</taxon>
        <taxon>Dikarya</taxon>
        <taxon>Ascomycota</taxon>
        <taxon>Saccharomycotina</taxon>
        <taxon>Dipodascomycetes</taxon>
        <taxon>Dipodascales</taxon>
        <taxon>Dipodascales incertae sedis</taxon>
        <taxon>Yarrowia</taxon>
    </lineage>
</organism>
<dbReference type="GeneID" id="2911733"/>
<dbReference type="PANTHER" id="PTHR23061">
    <property type="entry name" value="DNA POLYMERASE 2 ALPHA 70 KDA SUBUNIT"/>
    <property type="match status" value="1"/>
</dbReference>
<dbReference type="Proteomes" id="UP000256601">
    <property type="component" value="Unassembled WGS sequence"/>
</dbReference>
<feature type="compositionally biased region" description="Polar residues" evidence="7">
    <location>
        <begin position="129"/>
        <end position="148"/>
    </location>
</feature>
<dbReference type="GO" id="GO:0003887">
    <property type="term" value="F:DNA-directed DNA polymerase activity"/>
    <property type="evidence" value="ECO:0007669"/>
    <property type="project" value="EnsemblFungi"/>
</dbReference>
<dbReference type="VEuPathDB" id="FungiDB:YALI0_E18832g"/>
<evidence type="ECO:0000313" key="13">
    <source>
        <dbReference type="Proteomes" id="UP000256601"/>
    </source>
</evidence>
<dbReference type="GO" id="GO:0003677">
    <property type="term" value="F:DNA binding"/>
    <property type="evidence" value="ECO:0007669"/>
    <property type="project" value="InterPro"/>
</dbReference>
<evidence type="ECO:0000313" key="10">
    <source>
        <dbReference type="EMBL" id="AOW05627.1"/>
    </source>
</evidence>
<dbReference type="OrthoDB" id="336885at2759"/>
<evidence type="ECO:0000256" key="4">
    <source>
        <dbReference type="ARBA" id="ARBA00022705"/>
    </source>
</evidence>
<feature type="domain" description="DNA polymerase alpha/delta/epsilon subunit B" evidence="8">
    <location>
        <begin position="343"/>
        <end position="559"/>
    </location>
</feature>
<dbReference type="InterPro" id="IPR007185">
    <property type="entry name" value="DNA_pol_a/d/e_bsu"/>
</dbReference>